<keyword evidence="5" id="KW-1185">Reference proteome</keyword>
<organism evidence="4 5">
    <name type="scientific">Pseudonocardia charpentierae</name>
    <dbReference type="NCBI Taxonomy" id="3075545"/>
    <lineage>
        <taxon>Bacteria</taxon>
        <taxon>Bacillati</taxon>
        <taxon>Actinomycetota</taxon>
        <taxon>Actinomycetes</taxon>
        <taxon>Pseudonocardiales</taxon>
        <taxon>Pseudonocardiaceae</taxon>
        <taxon>Pseudonocardia</taxon>
    </lineage>
</organism>
<dbReference type="SUPFAM" id="SSF53756">
    <property type="entry name" value="UDP-Glycosyltransferase/glycogen phosphorylase"/>
    <property type="match status" value="1"/>
</dbReference>
<dbReference type="InterPro" id="IPR006326">
    <property type="entry name" value="UDPGT_MGT-like"/>
</dbReference>
<evidence type="ECO:0000313" key="5">
    <source>
        <dbReference type="Proteomes" id="UP001183202"/>
    </source>
</evidence>
<dbReference type="InterPro" id="IPR035595">
    <property type="entry name" value="UDP_glycos_trans_CS"/>
</dbReference>
<evidence type="ECO:0000256" key="1">
    <source>
        <dbReference type="ARBA" id="ARBA00009995"/>
    </source>
</evidence>
<sequence length="391" mass="41487">MDALHILMIGVPAHGHMNPHLPVLAELVARGHRVEVTTPSGFARAVAGTGATAVPVTSVLPDEDRGETWPDDPVAGMARFLDEGVHVLPQARAAFDDDRPDVLLGDIGSYPARVLAHQWSRPLVQLSPTYVAWESYEHDMAEVLDGLRGAPGYAAYHERFAAWLAAEGVPVDVDAFTGRPPRSVVLVPRAMQPHADDVDPRRYTFVGPALAVRAHQEEWPVPDRPVLLVSLGSAYSAPVGFYRACLDAFAGLDRDVVVKVGPAVDPDALGPVPANASVHRWVPQLSVLAHASAFVTHAGMGGCSEGLWHGVPMLAVPQAVDQFGNADRLVELGVGRRLDVDATADELRVAVVELESSPEVAARCAALRSELRAAGGAAGAADIVEAEAARR</sequence>
<dbReference type="PANTHER" id="PTHR48050:SF13">
    <property type="entry name" value="STEROL 3-BETA-GLUCOSYLTRANSFERASE UGT80A2"/>
    <property type="match status" value="1"/>
</dbReference>
<dbReference type="Pfam" id="PF06722">
    <property type="entry name" value="EryCIII-like_C"/>
    <property type="match status" value="1"/>
</dbReference>
<dbReference type="PANTHER" id="PTHR48050">
    <property type="entry name" value="STEROL 3-BETA-GLUCOSYLTRANSFERASE"/>
    <property type="match status" value="1"/>
</dbReference>
<dbReference type="Proteomes" id="UP001183202">
    <property type="component" value="Unassembled WGS sequence"/>
</dbReference>
<comment type="caution">
    <text evidence="4">The sequence shown here is derived from an EMBL/GenBank/DDBJ whole genome shotgun (WGS) entry which is preliminary data.</text>
</comment>
<protein>
    <submittedName>
        <fullName evidence="4">Glycosyltransferase</fullName>
    </submittedName>
</protein>
<dbReference type="CDD" id="cd03784">
    <property type="entry name" value="GT1_Gtf-like"/>
    <property type="match status" value="1"/>
</dbReference>
<dbReference type="EMBL" id="JAVREJ010000007">
    <property type="protein sequence ID" value="MDT0350268.1"/>
    <property type="molecule type" value="Genomic_DNA"/>
</dbReference>
<reference evidence="5" key="1">
    <citation type="submission" date="2023-07" db="EMBL/GenBank/DDBJ databases">
        <title>30 novel species of actinomycetes from the DSMZ collection.</title>
        <authorList>
            <person name="Nouioui I."/>
        </authorList>
    </citation>
    <scope>NUCLEOTIDE SEQUENCE [LARGE SCALE GENOMIC DNA]</scope>
    <source>
        <strain evidence="5">DSM 45834</strain>
    </source>
</reference>
<evidence type="ECO:0000313" key="4">
    <source>
        <dbReference type="EMBL" id="MDT0350268.1"/>
    </source>
</evidence>
<comment type="similarity">
    <text evidence="1">Belongs to the UDP-glycosyltransferase family.</text>
</comment>
<gene>
    <name evidence="4" type="ORF">RM445_12120</name>
</gene>
<keyword evidence="2" id="KW-0808">Transferase</keyword>
<evidence type="ECO:0000259" key="3">
    <source>
        <dbReference type="Pfam" id="PF06722"/>
    </source>
</evidence>
<dbReference type="InterPro" id="IPR010610">
    <property type="entry name" value="EryCIII-like_C"/>
</dbReference>
<dbReference type="InterPro" id="IPR002213">
    <property type="entry name" value="UDP_glucos_trans"/>
</dbReference>
<dbReference type="Gene3D" id="3.40.50.2000">
    <property type="entry name" value="Glycogen Phosphorylase B"/>
    <property type="match status" value="2"/>
</dbReference>
<name>A0ABU2N8L2_9PSEU</name>
<dbReference type="PROSITE" id="PS00375">
    <property type="entry name" value="UDPGT"/>
    <property type="match status" value="1"/>
</dbReference>
<dbReference type="RefSeq" id="WP_311556303.1">
    <property type="nucleotide sequence ID" value="NZ_JAVREJ010000007.1"/>
</dbReference>
<evidence type="ECO:0000256" key="2">
    <source>
        <dbReference type="ARBA" id="ARBA00022679"/>
    </source>
</evidence>
<dbReference type="InterPro" id="IPR050426">
    <property type="entry name" value="Glycosyltransferase_28"/>
</dbReference>
<accession>A0ABU2N8L2</accession>
<proteinExistence type="inferred from homology"/>
<dbReference type="NCBIfam" id="TIGR01426">
    <property type="entry name" value="MGT"/>
    <property type="match status" value="1"/>
</dbReference>
<feature type="domain" description="Erythromycin biosynthesis protein CIII-like C-terminal" evidence="3">
    <location>
        <begin position="245"/>
        <end position="373"/>
    </location>
</feature>